<accession>A0A6J4HW42</accession>
<feature type="compositionally biased region" description="Basic and acidic residues" evidence="1">
    <location>
        <begin position="17"/>
        <end position="33"/>
    </location>
</feature>
<gene>
    <name evidence="2" type="ORF">AVDCRST_MAG20-1401</name>
</gene>
<sequence>GTQGNIEPLRAQAQGQRQEDQEEGLHLLQEQRR</sequence>
<proteinExistence type="predicted"/>
<feature type="non-terminal residue" evidence="2">
    <location>
        <position position="33"/>
    </location>
</feature>
<reference evidence="2" key="1">
    <citation type="submission" date="2020-02" db="EMBL/GenBank/DDBJ databases">
        <authorList>
            <person name="Meier V. D."/>
        </authorList>
    </citation>
    <scope>NUCLEOTIDE SEQUENCE</scope>
    <source>
        <strain evidence="2">AVDCRST_MAG20</strain>
    </source>
</reference>
<organism evidence="2">
    <name type="scientific">uncultured Acidimicrobiales bacterium</name>
    <dbReference type="NCBI Taxonomy" id="310071"/>
    <lineage>
        <taxon>Bacteria</taxon>
        <taxon>Bacillati</taxon>
        <taxon>Actinomycetota</taxon>
        <taxon>Acidimicrobiia</taxon>
        <taxon>Acidimicrobiales</taxon>
        <taxon>environmental samples</taxon>
    </lineage>
</organism>
<feature type="non-terminal residue" evidence="2">
    <location>
        <position position="1"/>
    </location>
</feature>
<dbReference type="EMBL" id="CADCSY010000063">
    <property type="protein sequence ID" value="CAA9235627.1"/>
    <property type="molecule type" value="Genomic_DNA"/>
</dbReference>
<name>A0A6J4HW42_9ACTN</name>
<evidence type="ECO:0000313" key="2">
    <source>
        <dbReference type="EMBL" id="CAA9235627.1"/>
    </source>
</evidence>
<evidence type="ECO:0000256" key="1">
    <source>
        <dbReference type="SAM" id="MobiDB-lite"/>
    </source>
</evidence>
<feature type="region of interest" description="Disordered" evidence="1">
    <location>
        <begin position="1"/>
        <end position="33"/>
    </location>
</feature>
<protein>
    <submittedName>
        <fullName evidence="2">Uncharacterized protein</fullName>
    </submittedName>
</protein>
<dbReference type="AlphaFoldDB" id="A0A6J4HW42"/>